<feature type="region of interest" description="Disordered" evidence="1">
    <location>
        <begin position="260"/>
        <end position="284"/>
    </location>
</feature>
<dbReference type="GO" id="GO:0032981">
    <property type="term" value="P:mitochondrial respiratory chain complex I assembly"/>
    <property type="evidence" value="ECO:0007669"/>
    <property type="project" value="TreeGrafter"/>
</dbReference>
<sequence>MSGHAARNLMQIRTRCLFNNSRRTSSVKLLQASHPNATCMLIHPPIQPYNRKIHTTSICHSSSEKPLSKPIPARASLMQPDPNDNPESREHGPPLQLYNVMADMVPPGWKVGSVKQDGFIVGDFDLPGPVILLNGSLFMWDVPQFGCASDEILDAESDGVESVDEEGSPFHGWDIGCLRLLEVVDPRPEILVLGTGAKNYPLPSLLRAYLLKLGMQIEVTSTRNAASTYNVLLQEGRRAGALLLPLFPTSARTGQSLITLGDPSEIESNGVGKGKEDSQKLQST</sequence>
<keyword evidence="3" id="KW-1185">Reference proteome</keyword>
<dbReference type="PANTHER" id="PTHR21192:SF2">
    <property type="entry name" value="NADH DEHYDROGENASE [UBIQUINONE] 1 ALPHA SUBCOMPLEX ASSEMBLY FACTOR 3"/>
    <property type="match status" value="1"/>
</dbReference>
<feature type="compositionally biased region" description="Basic and acidic residues" evidence="1">
    <location>
        <begin position="273"/>
        <end position="284"/>
    </location>
</feature>
<organism evidence="2 3">
    <name type="scientific">Synchytrium microbalum</name>
    <dbReference type="NCBI Taxonomy" id="1806994"/>
    <lineage>
        <taxon>Eukaryota</taxon>
        <taxon>Fungi</taxon>
        <taxon>Fungi incertae sedis</taxon>
        <taxon>Chytridiomycota</taxon>
        <taxon>Chytridiomycota incertae sedis</taxon>
        <taxon>Chytridiomycetes</taxon>
        <taxon>Synchytriales</taxon>
        <taxon>Synchytriaceae</taxon>
        <taxon>Synchytrium</taxon>
    </lineage>
</organism>
<comment type="caution">
    <text evidence="2">The sequence shown here is derived from an EMBL/GenBank/DDBJ whole genome shotgun (WGS) entry which is preliminary data.</text>
</comment>
<dbReference type="RefSeq" id="XP_031025113.1">
    <property type="nucleotide sequence ID" value="XM_031168888.1"/>
</dbReference>
<evidence type="ECO:0008006" key="4">
    <source>
        <dbReference type="Google" id="ProtNLM"/>
    </source>
</evidence>
<dbReference type="Proteomes" id="UP000319731">
    <property type="component" value="Unassembled WGS sequence"/>
</dbReference>
<dbReference type="SUPFAM" id="SSF64076">
    <property type="entry name" value="MTH938-like"/>
    <property type="match status" value="1"/>
</dbReference>
<evidence type="ECO:0000313" key="2">
    <source>
        <dbReference type="EMBL" id="TPX34349.1"/>
    </source>
</evidence>
<dbReference type="GO" id="GO:0005743">
    <property type="term" value="C:mitochondrial inner membrane"/>
    <property type="evidence" value="ECO:0007669"/>
    <property type="project" value="TreeGrafter"/>
</dbReference>
<proteinExistence type="predicted"/>
<dbReference type="OrthoDB" id="20681at2759"/>
<dbReference type="AlphaFoldDB" id="A0A507C5E8"/>
<dbReference type="Pfam" id="PF04430">
    <property type="entry name" value="DUF498"/>
    <property type="match status" value="1"/>
</dbReference>
<protein>
    <recommendedName>
        <fullName evidence="4">NADH dehydrogenase [ubiquinone] 1 alpha subcomplex assembly factor 3</fullName>
    </recommendedName>
</protein>
<evidence type="ECO:0000313" key="3">
    <source>
        <dbReference type="Proteomes" id="UP000319731"/>
    </source>
</evidence>
<dbReference type="EMBL" id="QEAO01000014">
    <property type="protein sequence ID" value="TPX34349.1"/>
    <property type="molecule type" value="Genomic_DNA"/>
</dbReference>
<dbReference type="InterPro" id="IPR007523">
    <property type="entry name" value="NDUFAF3/AAMDC"/>
</dbReference>
<evidence type="ECO:0000256" key="1">
    <source>
        <dbReference type="SAM" id="MobiDB-lite"/>
    </source>
</evidence>
<name>A0A507C5E8_9FUNG</name>
<accession>A0A507C5E8</accession>
<gene>
    <name evidence="2" type="ORF">SmJEL517_g02960</name>
</gene>
<dbReference type="STRING" id="1806994.A0A507C5E8"/>
<dbReference type="InterPro" id="IPR036748">
    <property type="entry name" value="MTH938-like_sf"/>
</dbReference>
<feature type="region of interest" description="Disordered" evidence="1">
    <location>
        <begin position="60"/>
        <end position="93"/>
    </location>
</feature>
<dbReference type="Gene3D" id="3.40.1230.10">
    <property type="entry name" value="MTH938-like"/>
    <property type="match status" value="1"/>
</dbReference>
<reference evidence="2 3" key="1">
    <citation type="journal article" date="2019" name="Sci. Rep.">
        <title>Comparative genomics of chytrid fungi reveal insights into the obligate biotrophic and pathogenic lifestyle of Synchytrium endobioticum.</title>
        <authorList>
            <person name="van de Vossenberg B.T.L.H."/>
            <person name="Warris S."/>
            <person name="Nguyen H.D.T."/>
            <person name="van Gent-Pelzer M.P.E."/>
            <person name="Joly D.L."/>
            <person name="van de Geest H.C."/>
            <person name="Bonants P.J.M."/>
            <person name="Smith D.S."/>
            <person name="Levesque C.A."/>
            <person name="van der Lee T.A.J."/>
        </authorList>
    </citation>
    <scope>NUCLEOTIDE SEQUENCE [LARGE SCALE GENOMIC DNA]</scope>
    <source>
        <strain evidence="2 3">JEL517</strain>
    </source>
</reference>
<dbReference type="GeneID" id="42004185"/>
<dbReference type="PANTHER" id="PTHR21192">
    <property type="entry name" value="NUCLEAR PROTEIN E3-3"/>
    <property type="match status" value="1"/>
</dbReference>